<evidence type="ECO:0000256" key="2">
    <source>
        <dbReference type="ARBA" id="ARBA00022553"/>
    </source>
</evidence>
<dbReference type="InterPro" id="IPR016036">
    <property type="entry name" value="Malonyl_transacylase_ACP-bd"/>
</dbReference>
<evidence type="ECO:0000313" key="8">
    <source>
        <dbReference type="Proteomes" id="UP000018763"/>
    </source>
</evidence>
<dbReference type="InterPro" id="IPR020806">
    <property type="entry name" value="PKS_PP-bd"/>
</dbReference>
<dbReference type="GO" id="GO:0071770">
    <property type="term" value="P:DIM/DIP cell wall layer assembly"/>
    <property type="evidence" value="ECO:0007669"/>
    <property type="project" value="TreeGrafter"/>
</dbReference>
<dbReference type="InterPro" id="IPR001227">
    <property type="entry name" value="Ac_transferase_dom_sf"/>
</dbReference>
<name>V5XEQ2_MYCNE</name>
<keyword evidence="3" id="KW-0808">Transferase</keyword>
<dbReference type="InterPro" id="IPR013968">
    <property type="entry name" value="PKS_KR"/>
</dbReference>
<dbReference type="InterPro" id="IPR006162">
    <property type="entry name" value="Ppantetheine_attach_site"/>
</dbReference>
<dbReference type="InterPro" id="IPR036291">
    <property type="entry name" value="NAD(P)-bd_dom_sf"/>
</dbReference>
<dbReference type="KEGG" id="mne:D174_18795"/>
<dbReference type="Gene3D" id="1.10.1200.10">
    <property type="entry name" value="ACP-like"/>
    <property type="match status" value="1"/>
</dbReference>
<evidence type="ECO:0000259" key="6">
    <source>
        <dbReference type="PROSITE" id="PS50075"/>
    </source>
</evidence>
<dbReference type="PANTHER" id="PTHR43775:SF37">
    <property type="entry name" value="SI:DKEY-61P9.11"/>
    <property type="match status" value="1"/>
</dbReference>
<gene>
    <name evidence="7" type="ORF">D174_18795</name>
</gene>
<keyword evidence="1" id="KW-0596">Phosphopantetheine</keyword>
<dbReference type="InterPro" id="IPR009081">
    <property type="entry name" value="PP-bd_ACP"/>
</dbReference>
<dbReference type="Gene3D" id="3.40.366.10">
    <property type="entry name" value="Malonyl-Coenzyme A Acyl Carrier Protein, domain 2"/>
    <property type="match status" value="1"/>
</dbReference>
<dbReference type="InterPro" id="IPR050091">
    <property type="entry name" value="PKS_NRPS_Biosynth_Enz"/>
</dbReference>
<accession>V5XEQ2</accession>
<dbReference type="InterPro" id="IPR036736">
    <property type="entry name" value="ACP-like_sf"/>
</dbReference>
<keyword evidence="8" id="KW-1185">Reference proteome</keyword>
<protein>
    <submittedName>
        <fullName evidence="7">Polyketide synthase</fullName>
    </submittedName>
</protein>
<dbReference type="Pfam" id="PF00698">
    <property type="entry name" value="Acyl_transf_1"/>
    <property type="match status" value="1"/>
</dbReference>
<dbReference type="PROSITE" id="PS00012">
    <property type="entry name" value="PHOSPHOPANTETHEINE"/>
    <property type="match status" value="1"/>
</dbReference>
<dbReference type="SUPFAM" id="SSF51735">
    <property type="entry name" value="NAD(P)-binding Rossmann-fold domains"/>
    <property type="match status" value="2"/>
</dbReference>
<dbReference type="EMBL" id="CP006936">
    <property type="protein sequence ID" value="AHC26487.1"/>
    <property type="molecule type" value="Genomic_DNA"/>
</dbReference>
<sequence>MPDGRVPVLLSAHAEDLIGADAAAIAGYLRRRPAMTDVSRVAATLLRTRRVRRHRMLIRAADIGELTDALQAVSAGCEHPLATHADRNDTGRIAFVFPGQGSQWPSMGVQAYAELPGYAAEVDRCAAAFGAAGHASPLDYLMADAGARTNDFSQVQIQGAQFVHGVALARVWQSVGVTADLTVGHSLGEIGAAYIAGTVTLADAVAIVYARATLLDRLTGPYRVAVLGVGPDRAQAEIDATSGWLELSVVNSASSVAVSGDTDAVAAVVGRLTADGVFAREIEMWFPAHTTKLDPLRSDLEGLLPTGKFDEGVIPFIGSATARTVEAGTDFAEYWYTNLRSTVRFDEAIRSAAQAGVGTFIEMSAHPALLFAIGDTLDGLGAGDALVLGTGRRDEPLVDRLAANLGAVAIADPEYRWPDLLPGNPALLPDFPFAPMQARHHWSTPDPLPPIPGLTVLSETWEQQTPRSGEVRQAMVLDLGDAPELAAALRRRLPPADAEDADLLIVLAPSSDRLDAAAAGSELADRVDDGLLRYADDAGPRIRDIWLVTVGGEQAREGEPGPLPAQAALAAMHRSIGWEHPDHEFGHLDLPSWQPDAATAALAVDALSGAPAELAIRGTADGPILLRRSMIAPAPATRPTSRRDTLSAPSSSIGLDEVVITGGSGSVGTQFLRHVAARGARRIVLLGRAPIDVPRIDGVEVLAPRCDIADPAALTSVAAEFGGGGATLLIHAAGAARIADHRDLTGTDIEATMAAKVTGLANIARIWPLRTDARIIVCSSVSGLWGGAGHAAYAAANRLTDVLTAQLRAEGRQATAVRWGLWPGRGIIDAAEIARVQRSGLLPMDADRAIETVLRDIADDPLVFTADTERLHRFLGAPDPAPATASAVDNVDVDVDVDVEQSVAGLDAAGVLRVALTAVLKLPDEITPDPAASLLDLGVDSLLALDLRKKLKNAAGANVPLAAILGGATVAEVIEHMQRTTEGTPQ</sequence>
<evidence type="ECO:0000256" key="1">
    <source>
        <dbReference type="ARBA" id="ARBA00022450"/>
    </source>
</evidence>
<dbReference type="InterPro" id="IPR057326">
    <property type="entry name" value="KR_dom"/>
</dbReference>
<dbReference type="CDD" id="cd05274">
    <property type="entry name" value="KR_FAS_SDR_x"/>
    <property type="match status" value="1"/>
</dbReference>
<dbReference type="Pfam" id="PF08659">
    <property type="entry name" value="KR"/>
    <property type="match status" value="1"/>
</dbReference>
<dbReference type="SUPFAM" id="SSF55048">
    <property type="entry name" value="Probable ACP-binding domain of malonyl-CoA ACP transacylase"/>
    <property type="match status" value="1"/>
</dbReference>
<dbReference type="PANTHER" id="PTHR43775">
    <property type="entry name" value="FATTY ACID SYNTHASE"/>
    <property type="match status" value="1"/>
</dbReference>
<dbReference type="SMART" id="SM00823">
    <property type="entry name" value="PKS_PP"/>
    <property type="match status" value="1"/>
</dbReference>
<dbReference type="SUPFAM" id="SSF52151">
    <property type="entry name" value="FabD/lysophospholipase-like"/>
    <property type="match status" value="1"/>
</dbReference>
<keyword evidence="5" id="KW-0511">Multifunctional enzyme</keyword>
<dbReference type="InterPro" id="IPR016035">
    <property type="entry name" value="Acyl_Trfase/lysoPLipase"/>
</dbReference>
<dbReference type="AlphaFoldDB" id="V5XEQ2"/>
<evidence type="ECO:0000256" key="3">
    <source>
        <dbReference type="ARBA" id="ARBA00022679"/>
    </source>
</evidence>
<dbReference type="GO" id="GO:0005886">
    <property type="term" value="C:plasma membrane"/>
    <property type="evidence" value="ECO:0007669"/>
    <property type="project" value="TreeGrafter"/>
</dbReference>
<dbReference type="NCBIfam" id="NF037940">
    <property type="entry name" value="PKS_MbtD"/>
    <property type="match status" value="1"/>
</dbReference>
<dbReference type="SUPFAM" id="SSF47336">
    <property type="entry name" value="ACP-like"/>
    <property type="match status" value="1"/>
</dbReference>
<dbReference type="InterPro" id="IPR014043">
    <property type="entry name" value="Acyl_transferase_dom"/>
</dbReference>
<evidence type="ECO:0000256" key="4">
    <source>
        <dbReference type="ARBA" id="ARBA00022857"/>
    </source>
</evidence>
<dbReference type="eggNOG" id="COG3321">
    <property type="taxonomic scope" value="Bacteria"/>
</dbReference>
<dbReference type="GO" id="GO:0006633">
    <property type="term" value="P:fatty acid biosynthetic process"/>
    <property type="evidence" value="ECO:0007669"/>
    <property type="project" value="TreeGrafter"/>
</dbReference>
<dbReference type="Gene3D" id="3.40.50.720">
    <property type="entry name" value="NAD(P)-binding Rossmann-like Domain"/>
    <property type="match status" value="1"/>
</dbReference>
<dbReference type="GO" id="GO:0031177">
    <property type="term" value="F:phosphopantetheine binding"/>
    <property type="evidence" value="ECO:0007669"/>
    <property type="project" value="InterPro"/>
</dbReference>
<evidence type="ECO:0000256" key="5">
    <source>
        <dbReference type="ARBA" id="ARBA00023268"/>
    </source>
</evidence>
<dbReference type="SMART" id="SM00822">
    <property type="entry name" value="PKS_KR"/>
    <property type="match status" value="1"/>
</dbReference>
<dbReference type="Pfam" id="PF00550">
    <property type="entry name" value="PP-binding"/>
    <property type="match status" value="1"/>
</dbReference>
<keyword evidence="2" id="KW-0597">Phosphoprotein</keyword>
<dbReference type="GO" id="GO:0005737">
    <property type="term" value="C:cytoplasm"/>
    <property type="evidence" value="ECO:0007669"/>
    <property type="project" value="TreeGrafter"/>
</dbReference>
<dbReference type="GO" id="GO:0004312">
    <property type="term" value="F:fatty acid synthase activity"/>
    <property type="evidence" value="ECO:0007669"/>
    <property type="project" value="TreeGrafter"/>
</dbReference>
<reference evidence="7 8" key="1">
    <citation type="journal article" date="2014" name="Genome Announc.">
        <title>Complete Genome Sequence of Sterol-Transforming Mycobacterium neoaurum Strain VKM Ac-1815D.</title>
        <authorList>
            <person name="Shtratnikova V.Y."/>
            <person name="Bragin E.Y."/>
            <person name="Dovbnya D.V."/>
            <person name="Pekov Y.A."/>
            <person name="Schelkunov M.I."/>
            <person name="Strizhov N."/>
            <person name="Ivashina T.V."/>
            <person name="Ashapkin V.V."/>
            <person name="Donova M.V."/>
        </authorList>
    </citation>
    <scope>NUCLEOTIDE SEQUENCE [LARGE SCALE GENOMIC DNA]</scope>
    <source>
        <strain evidence="7 8">VKM Ac-1815D</strain>
    </source>
</reference>
<feature type="domain" description="Carrier" evidence="6">
    <location>
        <begin position="906"/>
        <end position="981"/>
    </location>
</feature>
<dbReference type="Proteomes" id="UP000018763">
    <property type="component" value="Chromosome"/>
</dbReference>
<evidence type="ECO:0000313" key="7">
    <source>
        <dbReference type="EMBL" id="AHC26487.1"/>
    </source>
</evidence>
<organism evidence="7 8">
    <name type="scientific">Mycolicibacterium neoaurum VKM Ac-1815D</name>
    <dbReference type="NCBI Taxonomy" id="700508"/>
    <lineage>
        <taxon>Bacteria</taxon>
        <taxon>Bacillati</taxon>
        <taxon>Actinomycetota</taxon>
        <taxon>Actinomycetes</taxon>
        <taxon>Mycobacteriales</taxon>
        <taxon>Mycobacteriaceae</taxon>
        <taxon>Mycolicibacterium</taxon>
    </lineage>
</organism>
<dbReference type="SMART" id="SM00827">
    <property type="entry name" value="PKS_AT"/>
    <property type="match status" value="1"/>
</dbReference>
<keyword evidence="4" id="KW-0521">NADP</keyword>
<dbReference type="eggNOG" id="COG1028">
    <property type="taxonomic scope" value="Bacteria"/>
</dbReference>
<dbReference type="Gene3D" id="3.30.70.3290">
    <property type="match status" value="1"/>
</dbReference>
<proteinExistence type="predicted"/>
<dbReference type="PROSITE" id="PS50075">
    <property type="entry name" value="CARRIER"/>
    <property type="match status" value="1"/>
</dbReference>